<reference evidence="1" key="2">
    <citation type="journal article" date="2015" name="Fish Shellfish Immunol.">
        <title>Early steps in the European eel (Anguilla anguilla)-Vibrio vulnificus interaction in the gills: Role of the RtxA13 toxin.</title>
        <authorList>
            <person name="Callol A."/>
            <person name="Pajuelo D."/>
            <person name="Ebbesson L."/>
            <person name="Teles M."/>
            <person name="MacKenzie S."/>
            <person name="Amaro C."/>
        </authorList>
    </citation>
    <scope>NUCLEOTIDE SEQUENCE</scope>
</reference>
<evidence type="ECO:0000313" key="1">
    <source>
        <dbReference type="EMBL" id="JAH86829.1"/>
    </source>
</evidence>
<name>A0A0E9W8X1_ANGAN</name>
<organism evidence="1">
    <name type="scientific">Anguilla anguilla</name>
    <name type="common">European freshwater eel</name>
    <name type="synonym">Muraena anguilla</name>
    <dbReference type="NCBI Taxonomy" id="7936"/>
    <lineage>
        <taxon>Eukaryota</taxon>
        <taxon>Metazoa</taxon>
        <taxon>Chordata</taxon>
        <taxon>Craniata</taxon>
        <taxon>Vertebrata</taxon>
        <taxon>Euteleostomi</taxon>
        <taxon>Actinopterygii</taxon>
        <taxon>Neopterygii</taxon>
        <taxon>Teleostei</taxon>
        <taxon>Anguilliformes</taxon>
        <taxon>Anguillidae</taxon>
        <taxon>Anguilla</taxon>
    </lineage>
</organism>
<dbReference type="EMBL" id="GBXM01021748">
    <property type="protein sequence ID" value="JAH86829.1"/>
    <property type="molecule type" value="Transcribed_RNA"/>
</dbReference>
<protein>
    <submittedName>
        <fullName evidence="1">Uncharacterized protein</fullName>
    </submittedName>
</protein>
<reference evidence="1" key="1">
    <citation type="submission" date="2014-11" db="EMBL/GenBank/DDBJ databases">
        <authorList>
            <person name="Amaro Gonzalez C."/>
        </authorList>
    </citation>
    <scope>NUCLEOTIDE SEQUENCE</scope>
</reference>
<sequence>MNAMTIVTGKRVAQHGFYCHGALATLPFVLTMQAKLAVLTAKITCWLESLLHCLAHTLSWLSR</sequence>
<dbReference type="AlphaFoldDB" id="A0A0E9W8X1"/>
<accession>A0A0E9W8X1</accession>
<proteinExistence type="predicted"/>